<reference evidence="1 2" key="1">
    <citation type="submission" date="2019-04" db="EMBL/GenBank/DDBJ databases">
        <title>Rhizobium terrae sp. nov., isolated from a paddy soil.</title>
        <authorList>
            <person name="Lin S.-Y."/>
            <person name="Hameed A."/>
            <person name="Huang H.-I."/>
            <person name="Young C.-C."/>
        </authorList>
    </citation>
    <scope>NUCLEOTIDE SEQUENCE [LARGE SCALE GENOMIC DNA]</scope>
    <source>
        <strain evidence="1 2">CC-HIH110</strain>
    </source>
</reference>
<evidence type="ECO:0000313" key="2">
    <source>
        <dbReference type="Proteomes" id="UP000310754"/>
    </source>
</evidence>
<evidence type="ECO:0000313" key="1">
    <source>
        <dbReference type="EMBL" id="THF53975.1"/>
    </source>
</evidence>
<comment type="caution">
    <text evidence="1">The sequence shown here is derived from an EMBL/GenBank/DDBJ whole genome shotgun (WGS) entry which is preliminary data.</text>
</comment>
<dbReference type="RefSeq" id="WP_190234900.1">
    <property type="nucleotide sequence ID" value="NZ_SSOA01000001.1"/>
</dbReference>
<protein>
    <submittedName>
        <fullName evidence="1">Uncharacterized protein</fullName>
    </submittedName>
</protein>
<name>A0A4S4A629_9HYPH</name>
<dbReference type="Proteomes" id="UP000310754">
    <property type="component" value="Unassembled WGS sequence"/>
</dbReference>
<dbReference type="EMBL" id="SSOA01000001">
    <property type="protein sequence ID" value="THF53975.1"/>
    <property type="molecule type" value="Genomic_DNA"/>
</dbReference>
<gene>
    <name evidence="1" type="ORF">E6C51_02400</name>
</gene>
<sequence length="197" mass="22412">MSHFVFCDGDFVFSVEIGSIPQHNGLFHCTTPFKAFDRRRGFSASFPLLYISHGASLFIALQAKAVPFFNKHLCLAMLQAQVPERGVRAKACRNAWDSRRQAFQHCAENRNQPMLQILFLHRMDLKAGFHFAADAQNTINSEFPSIDHIISLAFDAPKFYRQRRDGPQGFVAIRQSRASCRKFESARCSQFFVSASD</sequence>
<accession>A0A4S4A629</accession>
<organism evidence="1 2">
    <name type="scientific">Allorhizobium terrae</name>
    <dbReference type="NCBI Taxonomy" id="1848972"/>
    <lineage>
        <taxon>Bacteria</taxon>
        <taxon>Pseudomonadati</taxon>
        <taxon>Pseudomonadota</taxon>
        <taxon>Alphaproteobacteria</taxon>
        <taxon>Hyphomicrobiales</taxon>
        <taxon>Rhizobiaceae</taxon>
        <taxon>Rhizobium/Agrobacterium group</taxon>
        <taxon>Allorhizobium</taxon>
    </lineage>
</organism>
<proteinExistence type="predicted"/>
<dbReference type="AlphaFoldDB" id="A0A4S4A629"/>
<keyword evidence="2" id="KW-1185">Reference proteome</keyword>